<dbReference type="AlphaFoldDB" id="A0A7X0M617"/>
<keyword evidence="2 4" id="KW-0732">Signal</keyword>
<comment type="caution">
    <text evidence="6">The sequence shown here is derived from an EMBL/GenBank/DDBJ whole genome shotgun (WGS) entry which is preliminary data.</text>
</comment>
<feature type="signal peptide" evidence="4">
    <location>
        <begin position="1"/>
        <end position="27"/>
    </location>
</feature>
<comment type="similarity">
    <text evidence="1">Belongs to the peptidase S33 family.</text>
</comment>
<dbReference type="EMBL" id="JACHIU010000001">
    <property type="protein sequence ID" value="MBB6471529.1"/>
    <property type="molecule type" value="Genomic_DNA"/>
</dbReference>
<evidence type="ECO:0000313" key="7">
    <source>
        <dbReference type="Proteomes" id="UP000555564"/>
    </source>
</evidence>
<proteinExistence type="inferred from homology"/>
<sequence>MKLSPVRLAVAVLMCLPVCLTGAGAEAAVPVVRSSLLWRSCDAPTPIQGSGDRPDTLRDGTPWECAKLWVPLRYGDPEYGAIQLALIRVQARPKAGQARIGSLVFNFGGPGGSGVATLPLAVNTFLSLHERYDLVSFDPRGVGESAGVSCLSDKAYDELLTLDATPDDDTERRALSAGTRTFIAACEDNSARVLPYVGTENAARDMDLLRQALGERTLYYYGASYGTELGGVYAHLFPENVGRMVFDAVVDPESDTVGHSLGQAKGFQLALGNFLKDCARRSGCATGRDPAQGAARIASLLKRLDDRPLRTSSGRLLTQSHATFGIASALYSKESWTYLDRGLGTAFDGNGDILLLFADALNGRDQRGRYNNLQPANTAINCADTSDRYTEADVRRELPAFRKASPVFGEFLAWSILQCTDWPVTGRTKSVDVSAAGASPILIVGNTGDPATPYEGAHRMATRLGSGVGVELIVKGEGHGAYGSDTCATQKIDTYLLTGKTPPNRTVCG</sequence>
<dbReference type="SUPFAM" id="SSF53474">
    <property type="entry name" value="alpha/beta-Hydrolases"/>
    <property type="match status" value="1"/>
</dbReference>
<dbReference type="Pfam" id="PF08386">
    <property type="entry name" value="Abhydrolase_4"/>
    <property type="match status" value="1"/>
</dbReference>
<dbReference type="InterPro" id="IPR029058">
    <property type="entry name" value="AB_hydrolase_fold"/>
</dbReference>
<dbReference type="GO" id="GO:0016787">
    <property type="term" value="F:hydrolase activity"/>
    <property type="evidence" value="ECO:0007669"/>
    <property type="project" value="UniProtKB-KW"/>
</dbReference>
<dbReference type="InterPro" id="IPR051601">
    <property type="entry name" value="Serine_prot/Carboxylest_S33"/>
</dbReference>
<keyword evidence="3" id="KW-0378">Hydrolase</keyword>
<dbReference type="RefSeq" id="WP_246496520.1">
    <property type="nucleotide sequence ID" value="NZ_BAAALO010000055.1"/>
</dbReference>
<evidence type="ECO:0000256" key="2">
    <source>
        <dbReference type="ARBA" id="ARBA00022729"/>
    </source>
</evidence>
<dbReference type="PANTHER" id="PTHR43248:SF29">
    <property type="entry name" value="TRIPEPTIDYL AMINOPEPTIDASE"/>
    <property type="match status" value="1"/>
</dbReference>
<evidence type="ECO:0000313" key="6">
    <source>
        <dbReference type="EMBL" id="MBB6471529.1"/>
    </source>
</evidence>
<keyword evidence="7" id="KW-1185">Reference proteome</keyword>
<dbReference type="InterPro" id="IPR013595">
    <property type="entry name" value="Pept_S33_TAP-like_C"/>
</dbReference>
<reference evidence="6 7" key="1">
    <citation type="submission" date="2020-08" db="EMBL/GenBank/DDBJ databases">
        <title>Sequencing the genomes of 1000 actinobacteria strains.</title>
        <authorList>
            <person name="Klenk H.-P."/>
        </authorList>
    </citation>
    <scope>NUCLEOTIDE SEQUENCE [LARGE SCALE GENOMIC DNA]</scope>
    <source>
        <strain evidence="6 7">DSM 44936</strain>
    </source>
</reference>
<accession>A0A7X0M617</accession>
<feature type="domain" description="Peptidase S33 tripeptidyl aminopeptidase-like C-terminal" evidence="5">
    <location>
        <begin position="405"/>
        <end position="508"/>
    </location>
</feature>
<dbReference type="Gene3D" id="3.40.50.1820">
    <property type="entry name" value="alpha/beta hydrolase"/>
    <property type="match status" value="1"/>
</dbReference>
<name>A0A7X0M617_9ACTN</name>
<evidence type="ECO:0000256" key="3">
    <source>
        <dbReference type="ARBA" id="ARBA00022801"/>
    </source>
</evidence>
<evidence type="ECO:0000256" key="4">
    <source>
        <dbReference type="SAM" id="SignalP"/>
    </source>
</evidence>
<gene>
    <name evidence="6" type="ORF">BJ992_000960</name>
</gene>
<protein>
    <submittedName>
        <fullName evidence="6">Pimeloyl-ACP methyl ester carboxylesterase</fullName>
    </submittedName>
</protein>
<evidence type="ECO:0000256" key="1">
    <source>
        <dbReference type="ARBA" id="ARBA00010088"/>
    </source>
</evidence>
<organism evidence="6 7">
    <name type="scientific">Sphaerisporangium rubeum</name>
    <dbReference type="NCBI Taxonomy" id="321317"/>
    <lineage>
        <taxon>Bacteria</taxon>
        <taxon>Bacillati</taxon>
        <taxon>Actinomycetota</taxon>
        <taxon>Actinomycetes</taxon>
        <taxon>Streptosporangiales</taxon>
        <taxon>Streptosporangiaceae</taxon>
        <taxon>Sphaerisporangium</taxon>
    </lineage>
</organism>
<feature type="chain" id="PRO_5039136314" evidence="4">
    <location>
        <begin position="28"/>
        <end position="509"/>
    </location>
</feature>
<evidence type="ECO:0000259" key="5">
    <source>
        <dbReference type="Pfam" id="PF08386"/>
    </source>
</evidence>
<dbReference type="PANTHER" id="PTHR43248">
    <property type="entry name" value="2-SUCCINYL-6-HYDROXY-2,4-CYCLOHEXADIENE-1-CARBOXYLATE SYNTHASE"/>
    <property type="match status" value="1"/>
</dbReference>
<dbReference type="Proteomes" id="UP000555564">
    <property type="component" value="Unassembled WGS sequence"/>
</dbReference>